<dbReference type="VEuPathDB" id="FungiDB:BO72DRAFT_373150"/>
<evidence type="ECO:0008006" key="4">
    <source>
        <dbReference type="Google" id="ProtNLM"/>
    </source>
</evidence>
<evidence type="ECO:0000313" key="2">
    <source>
        <dbReference type="EMBL" id="RAK79651.1"/>
    </source>
</evidence>
<dbReference type="EMBL" id="KZ824632">
    <property type="protein sequence ID" value="RAK79651.1"/>
    <property type="molecule type" value="Genomic_DNA"/>
</dbReference>
<organism evidence="2 3">
    <name type="scientific">Aspergillus fijiensis CBS 313.89</name>
    <dbReference type="NCBI Taxonomy" id="1448319"/>
    <lineage>
        <taxon>Eukaryota</taxon>
        <taxon>Fungi</taxon>
        <taxon>Dikarya</taxon>
        <taxon>Ascomycota</taxon>
        <taxon>Pezizomycotina</taxon>
        <taxon>Eurotiomycetes</taxon>
        <taxon>Eurotiomycetidae</taxon>
        <taxon>Eurotiales</taxon>
        <taxon>Aspergillaceae</taxon>
        <taxon>Aspergillus</taxon>
    </lineage>
</organism>
<dbReference type="OrthoDB" id="3660930at2759"/>
<protein>
    <recommendedName>
        <fullName evidence="4">IDI-2</fullName>
    </recommendedName>
</protein>
<evidence type="ECO:0000313" key="3">
    <source>
        <dbReference type="Proteomes" id="UP000249789"/>
    </source>
</evidence>
<reference evidence="2 3" key="1">
    <citation type="submission" date="2018-02" db="EMBL/GenBank/DDBJ databases">
        <title>The genomes of Aspergillus section Nigri reveals drivers in fungal speciation.</title>
        <authorList>
            <consortium name="DOE Joint Genome Institute"/>
            <person name="Vesth T.C."/>
            <person name="Nybo J."/>
            <person name="Theobald S."/>
            <person name="Brandl J."/>
            <person name="Frisvad J.C."/>
            <person name="Nielsen K.F."/>
            <person name="Lyhne E.K."/>
            <person name="Kogle M.E."/>
            <person name="Kuo A."/>
            <person name="Riley R."/>
            <person name="Clum A."/>
            <person name="Nolan M."/>
            <person name="Lipzen A."/>
            <person name="Salamov A."/>
            <person name="Henrissat B."/>
            <person name="Wiebenga A."/>
            <person name="De vries R.P."/>
            <person name="Grigoriev I.V."/>
            <person name="Mortensen U.H."/>
            <person name="Andersen M.R."/>
            <person name="Baker S.E."/>
        </authorList>
    </citation>
    <scope>NUCLEOTIDE SEQUENCE [LARGE SCALE GENOMIC DNA]</scope>
    <source>
        <strain evidence="2 3">CBS 313.89</strain>
    </source>
</reference>
<sequence>MKFSAALLSILVVLTSALTISPTSTGNNDPAIECGDLGVMVIPAADLPEGVLPSDVRKCREHPLGRNRYLESASLAPLDPVDPQACYRDAPYGCSKGYCWKVCGSNGEWCWTAKGGGAGAWYTCSRYQNCGTGTMYACGRNCPSCGCGC</sequence>
<keyword evidence="3" id="KW-1185">Reference proteome</keyword>
<feature type="signal peptide" evidence="1">
    <location>
        <begin position="1"/>
        <end position="17"/>
    </location>
</feature>
<dbReference type="RefSeq" id="XP_040803661.1">
    <property type="nucleotide sequence ID" value="XM_040941069.1"/>
</dbReference>
<dbReference type="AlphaFoldDB" id="A0A8G1W1Q0"/>
<name>A0A8G1W1Q0_9EURO</name>
<gene>
    <name evidence="2" type="ORF">BO72DRAFT_373150</name>
</gene>
<feature type="chain" id="PRO_5034077537" description="IDI-2" evidence="1">
    <location>
        <begin position="18"/>
        <end position="149"/>
    </location>
</feature>
<dbReference type="Proteomes" id="UP000249789">
    <property type="component" value="Unassembled WGS sequence"/>
</dbReference>
<keyword evidence="1" id="KW-0732">Signal</keyword>
<proteinExistence type="predicted"/>
<accession>A0A8G1W1Q0</accession>
<dbReference type="GeneID" id="63858402"/>
<evidence type="ECO:0000256" key="1">
    <source>
        <dbReference type="SAM" id="SignalP"/>
    </source>
</evidence>